<dbReference type="AlphaFoldDB" id="A0AB35RJS5"/>
<reference evidence="1 2" key="1">
    <citation type="submission" date="2023-10" db="EMBL/GenBank/DDBJ databases">
        <title>Phytobacter spp. The emergence of a new genus of hospital-origin enterobacteria encoding carbapenemases in Argentina.</title>
        <authorList>
            <person name="Vay C."/>
            <person name="Almuzara M."/>
            <person name="Traglia G.M."/>
            <person name="Campos J."/>
        </authorList>
    </citation>
    <scope>NUCLEOTIDE SEQUENCE [LARGE SCALE GENOMIC DNA]</scope>
    <source>
        <strain evidence="1 2">CVMA36</strain>
    </source>
</reference>
<dbReference type="Pfam" id="PF06323">
    <property type="entry name" value="Phage_antiter_Q"/>
    <property type="match status" value="1"/>
</dbReference>
<dbReference type="InterPro" id="IPR010455">
    <property type="entry name" value="Phage_82_GpQ"/>
</dbReference>
<protein>
    <submittedName>
        <fullName evidence="1">Bacteriophage antitermination protein Q</fullName>
    </submittedName>
</protein>
<comment type="caution">
    <text evidence="1">The sequence shown here is derived from an EMBL/GenBank/DDBJ whole genome shotgun (WGS) entry which is preliminary data.</text>
</comment>
<gene>
    <name evidence="1" type="ORF">R0H02_05045</name>
</gene>
<keyword evidence="2" id="KW-1185">Reference proteome</keyword>
<name>A0AB35RJS5_9ENTR</name>
<proteinExistence type="predicted"/>
<sequence length="234" mass="27084">MNEQYLQYVREEIALATADFSGRTKGQLVALVEQLQYTHERYPRKRQFIVDEVTGKKIMLRNPPVPGKQSHAKGASIPQVIPVEFSTASWRRAISKLEDAESAWVKWNYLHDTDFCLQTIIVQHGWKLFSETIQGRRIAGKTKEKLKALIWLAAQDVKEQLARREVYLQTELAAFMDVSDKNWGNNYQDYWLAMRGVFFAIDRKSLISIVRSRSQQKVAFSHPTIAKVDNMSHI</sequence>
<dbReference type="EMBL" id="JAWJAC010000003">
    <property type="protein sequence ID" value="MDV2861831.1"/>
    <property type="molecule type" value="Genomic_DNA"/>
</dbReference>
<evidence type="ECO:0000313" key="1">
    <source>
        <dbReference type="EMBL" id="MDV2861831.1"/>
    </source>
</evidence>
<evidence type="ECO:0000313" key="2">
    <source>
        <dbReference type="Proteomes" id="UP001286589"/>
    </source>
</evidence>
<accession>A0AB35RJS5</accession>
<organism evidence="1 2">
    <name type="scientific">Phytobacter ursingii</name>
    <dbReference type="NCBI Taxonomy" id="1972431"/>
    <lineage>
        <taxon>Bacteria</taxon>
        <taxon>Pseudomonadati</taxon>
        <taxon>Pseudomonadota</taxon>
        <taxon>Gammaproteobacteria</taxon>
        <taxon>Enterobacterales</taxon>
        <taxon>Enterobacteriaceae</taxon>
        <taxon>Phytobacter</taxon>
    </lineage>
</organism>
<dbReference type="RefSeq" id="WP_317101407.1">
    <property type="nucleotide sequence ID" value="NZ_JAWJAC010000003.1"/>
</dbReference>
<dbReference type="Proteomes" id="UP001286589">
    <property type="component" value="Unassembled WGS sequence"/>
</dbReference>